<keyword evidence="2" id="KW-0732">Signal</keyword>
<dbReference type="AlphaFoldDB" id="A0A7X5UYR0"/>
<evidence type="ECO:0000313" key="4">
    <source>
        <dbReference type="Proteomes" id="UP000564677"/>
    </source>
</evidence>
<evidence type="ECO:0000313" key="3">
    <source>
        <dbReference type="EMBL" id="NIJ64686.1"/>
    </source>
</evidence>
<feature type="signal peptide" evidence="2">
    <location>
        <begin position="1"/>
        <end position="25"/>
    </location>
</feature>
<reference evidence="3 4" key="1">
    <citation type="submission" date="2020-03" db="EMBL/GenBank/DDBJ databases">
        <title>Genomic Encyclopedia of Type Strains, Phase IV (KMG-IV): sequencing the most valuable type-strain genomes for metagenomic binning, comparative biology and taxonomic classification.</title>
        <authorList>
            <person name="Goeker M."/>
        </authorList>
    </citation>
    <scope>NUCLEOTIDE SEQUENCE [LARGE SCALE GENOMIC DNA]</scope>
    <source>
        <strain evidence="3 4">DSM 4733</strain>
    </source>
</reference>
<comment type="caution">
    <text evidence="3">The sequence shown here is derived from an EMBL/GenBank/DDBJ whole genome shotgun (WGS) entry which is preliminary data.</text>
</comment>
<feature type="region of interest" description="Disordered" evidence="1">
    <location>
        <begin position="148"/>
        <end position="174"/>
    </location>
</feature>
<evidence type="ECO:0000256" key="2">
    <source>
        <dbReference type="SAM" id="SignalP"/>
    </source>
</evidence>
<dbReference type="RefSeq" id="WP_167299002.1">
    <property type="nucleotide sequence ID" value="NZ_JAASQV010000001.1"/>
</dbReference>
<name>A0A7X5UYR0_9SPHN</name>
<dbReference type="Proteomes" id="UP000564677">
    <property type="component" value="Unassembled WGS sequence"/>
</dbReference>
<sequence length="174" mass="17810">MAQNPRAAILAAATLLLSPMGPAAAQDVPATPPPPAAAPVAAPAKDPACAALRAEVSQIEIDIQREGVAMSKQANDMQKKLRARQETMRAAGLLSMIPGGGMVSSLVSRAAGAGMRGVPKDMQGSMDRQIALSERMVAASQALHDKCGEDAYGPPMSPAEIKAMQAETAADAPN</sequence>
<gene>
    <name evidence="3" type="ORF">FHR20_001617</name>
</gene>
<protein>
    <submittedName>
        <fullName evidence="3">Uncharacterized protein</fullName>
    </submittedName>
</protein>
<organism evidence="3 4">
    <name type="scientific">Sphingomonas leidyi</name>
    <dbReference type="NCBI Taxonomy" id="68569"/>
    <lineage>
        <taxon>Bacteria</taxon>
        <taxon>Pseudomonadati</taxon>
        <taxon>Pseudomonadota</taxon>
        <taxon>Alphaproteobacteria</taxon>
        <taxon>Sphingomonadales</taxon>
        <taxon>Sphingomonadaceae</taxon>
        <taxon>Sphingomonas</taxon>
    </lineage>
</organism>
<proteinExistence type="predicted"/>
<keyword evidence="4" id="KW-1185">Reference proteome</keyword>
<accession>A0A7X5UYR0</accession>
<dbReference type="EMBL" id="JAASQV010000001">
    <property type="protein sequence ID" value="NIJ64686.1"/>
    <property type="molecule type" value="Genomic_DNA"/>
</dbReference>
<evidence type="ECO:0000256" key="1">
    <source>
        <dbReference type="SAM" id="MobiDB-lite"/>
    </source>
</evidence>
<feature type="chain" id="PRO_5030703764" evidence="2">
    <location>
        <begin position="26"/>
        <end position="174"/>
    </location>
</feature>